<name>A0A644UM49_9ZZZZ</name>
<evidence type="ECO:0000256" key="1">
    <source>
        <dbReference type="SAM" id="MobiDB-lite"/>
    </source>
</evidence>
<gene>
    <name evidence="2" type="ORF">SDC9_26021</name>
</gene>
<feature type="region of interest" description="Disordered" evidence="1">
    <location>
        <begin position="101"/>
        <end position="125"/>
    </location>
</feature>
<organism evidence="2">
    <name type="scientific">bioreactor metagenome</name>
    <dbReference type="NCBI Taxonomy" id="1076179"/>
    <lineage>
        <taxon>unclassified sequences</taxon>
        <taxon>metagenomes</taxon>
        <taxon>ecological metagenomes</taxon>
    </lineage>
</organism>
<dbReference type="AlphaFoldDB" id="A0A644UM49"/>
<protein>
    <submittedName>
        <fullName evidence="2">Uncharacterized protein</fullName>
    </submittedName>
</protein>
<accession>A0A644UM49</accession>
<evidence type="ECO:0000313" key="2">
    <source>
        <dbReference type="EMBL" id="MPL80128.1"/>
    </source>
</evidence>
<proteinExistence type="predicted"/>
<reference evidence="2" key="1">
    <citation type="submission" date="2019-08" db="EMBL/GenBank/DDBJ databases">
        <authorList>
            <person name="Kucharzyk K."/>
            <person name="Murdoch R.W."/>
            <person name="Higgins S."/>
            <person name="Loffler F."/>
        </authorList>
    </citation>
    <scope>NUCLEOTIDE SEQUENCE</scope>
</reference>
<sequence length="225" mass="23461">MQDVGAQDPVLAGQHVDHHLGHRGAIGEVIERPAAPGDAVPADLRRGIEAGRRQRHPRAIGGQRHLGKGPVLARHRDAAAGKDHLARRAALARRQETGQPFAQGLAGGLHRHSVHVGPRRGRRGRGVGHLCGVARGDPHGVTVDAEDSRGDLTDLAVQPLSHLGAAVIEQDRAVGIDMHQRAGLVQMGQGEGDAEFHRAQRDAALQGSILAVPGGDLGLAGGVIA</sequence>
<comment type="caution">
    <text evidence="2">The sequence shown here is derived from an EMBL/GenBank/DDBJ whole genome shotgun (WGS) entry which is preliminary data.</text>
</comment>
<feature type="compositionally biased region" description="Basic residues" evidence="1">
    <location>
        <begin position="109"/>
        <end position="125"/>
    </location>
</feature>
<dbReference type="EMBL" id="VSSQ01000134">
    <property type="protein sequence ID" value="MPL80128.1"/>
    <property type="molecule type" value="Genomic_DNA"/>
</dbReference>